<reference evidence="5" key="1">
    <citation type="submission" date="2016-10" db="EMBL/GenBank/DDBJ databases">
        <authorList>
            <person name="Varghese N."/>
            <person name="Submissions S."/>
        </authorList>
    </citation>
    <scope>NUCLEOTIDE SEQUENCE [LARGE SCALE GENOMIC DNA]</scope>
    <source>
        <strain evidence="5">DSM 11593</strain>
    </source>
</reference>
<feature type="domain" description="Tip attachment protein J" evidence="2">
    <location>
        <begin position="794"/>
        <end position="955"/>
    </location>
</feature>
<organism evidence="4 5">
    <name type="scientific">Paracoccus alkenifer</name>
    <dbReference type="NCBI Taxonomy" id="65735"/>
    <lineage>
        <taxon>Bacteria</taxon>
        <taxon>Pseudomonadati</taxon>
        <taxon>Pseudomonadota</taxon>
        <taxon>Alphaproteobacteria</taxon>
        <taxon>Rhodobacterales</taxon>
        <taxon>Paracoccaceae</taxon>
        <taxon>Paracoccus</taxon>
    </lineage>
</organism>
<evidence type="ECO:0000313" key="5">
    <source>
        <dbReference type="Proteomes" id="UP000199125"/>
    </source>
</evidence>
<dbReference type="Pfam" id="PF13547">
    <property type="entry name" value="GTA_TIM"/>
    <property type="match status" value="1"/>
</dbReference>
<protein>
    <submittedName>
        <fullName evidence="4">Putative phage tail protein</fullName>
    </submittedName>
</protein>
<evidence type="ECO:0000259" key="1">
    <source>
        <dbReference type="Pfam" id="PF13547"/>
    </source>
</evidence>
<dbReference type="InterPro" id="IPR056490">
    <property type="entry name" value="Rcc01698_C"/>
</dbReference>
<feature type="domain" description="GTA TIM-barrel-like" evidence="1">
    <location>
        <begin position="442"/>
        <end position="734"/>
    </location>
</feature>
<dbReference type="Gene3D" id="3.20.20.80">
    <property type="entry name" value="Glycosidases"/>
    <property type="match status" value="1"/>
</dbReference>
<dbReference type="STRING" id="65735.SAMN04488075_0284"/>
<dbReference type="InterPro" id="IPR025195">
    <property type="entry name" value="GTA_TIM_dom"/>
</dbReference>
<name>A0A1H6JHP0_9RHOB</name>
<accession>A0A1H6JHP0</accession>
<keyword evidence="5" id="KW-1185">Reference proteome</keyword>
<dbReference type="Pfam" id="PF13550">
    <property type="entry name" value="Phage-tail_3"/>
    <property type="match status" value="1"/>
</dbReference>
<dbReference type="RefSeq" id="WP_090844499.1">
    <property type="nucleotide sequence ID" value="NZ_FNXG01000001.1"/>
</dbReference>
<dbReference type="EMBL" id="FNXG01000001">
    <property type="protein sequence ID" value="SEH59942.1"/>
    <property type="molecule type" value="Genomic_DNA"/>
</dbReference>
<sequence length="1297" mass="138555">MATILLAAAGASIGAGFGGTVLGLTGAVIGRAVGATVGRVIDQRLLGGGARSVETGRIDRLRLQTAGEGAPIPRIWGQMRVPGHVIWASKLVEVRRSHDAGGKGGGQRVTEIGYRLSLAVALCEGAIRGVGRIWADGEEIDPSALNMRVYPGDETQLPDPAVAAHEGEAAPAWRGTAYVVFEDLALERWGNRVPQLSFEVTRGVAGAHSLADNVRAVAMIPGTGEYALATRQVSHDLGLGETRVLNRNTAMGGTDFAASLAVLGRELPAVESVSLVVSWFGDDLRCGECRIRPKVEQKALDGREMAWRAGGIGRAQAQVVPQVDGRVIYGGTPADESVVEALRAIGASGKAAVFYPFILMEQLAGNGLPDPWGVPDEEGVIPEQPVMPWRGRITSSVAAGREGSPQGTAAVEAEVAAFFGAAAPGDFAVQGGRVVYSGPDEWSYRRFILHYAYLCRMAGGVGAFLIGSEMVALTQIRGAAGYPAVAALRQLAADVRGILGPDVKLSYAADWSEYFGHHPGGDEARFHLDPLWGDENIDFVGIDNYMLLSDWREGDAHLDAHWGDVRNPDYLRGNVCGGEGYDWYYASEEHREVQTRTPITDGQAEPWIWRYKDLRGWWSNWHYDRLPGGGRADDPTEWVPGSKPIWFTEYGCAALDRASNQPNKFLDAMSSESSLPRYSRGLRDDAMQAAYVEAVTSYWADPGNNPEMEGGGRMVDLSRAHVWAWDARPYPAFPALGGLWSDGPAWERGHWLNGRAGAVALADVVRDICAGSGLGAVDAGGLYGVVRGYAVQGPETGRAALQPLMLAHGFDAVEREGVLRFVMRDGRAAAVLDEGGLAVAEGQGGFEITRAPDAEMPGRIRLSHIEAGGDYALGTSEAAMPERARILATDSEFPMVLTRPEAQATALRWLAETLVAQEGARFALPPSLKHLGPGDVVAMANGTGAGGRWRIDRIERAGALLAEAVRVEPGVYRPLPFVSATLQGKPYVATGPVWPVFLDLPLLTGDEVPHAPWLAVGATPWPGAVRAWVSVDEEAGYQPNVILPGPAVMGVTLAPLAAARPGVLDRGPALRLRLKGGNLQSVTENALLAGGNLLAIGDGSADRWELMQFAQARLVAPGEWEVRDRLRGQAGTDALMPAEWPSGSVVALLDGGPRQVDLPASARLQLRHWRVGPASLSPEDAAYQHQAVVAGGAGLRPLSPCHLRLEGRSLRWIRRTRVEGDGWEAPEVPLGEASERYLLRLLRGEVELHRAEVTGPEWEIPVPVWNAARAGGGFAVAVAQLSESYGPGPSVRRNVDV</sequence>
<dbReference type="InterPro" id="IPR032876">
    <property type="entry name" value="J_dom"/>
</dbReference>
<dbReference type="Pfam" id="PF23666">
    <property type="entry name" value="Rcc01698_C"/>
    <property type="match status" value="1"/>
</dbReference>
<dbReference type="InterPro" id="IPR017853">
    <property type="entry name" value="GH"/>
</dbReference>
<feature type="domain" description="Rcc01698-like C-terminal" evidence="3">
    <location>
        <begin position="1047"/>
        <end position="1146"/>
    </location>
</feature>
<evidence type="ECO:0000259" key="3">
    <source>
        <dbReference type="Pfam" id="PF23666"/>
    </source>
</evidence>
<dbReference type="OrthoDB" id="8445115at2"/>
<dbReference type="SUPFAM" id="SSF51445">
    <property type="entry name" value="(Trans)glycosidases"/>
    <property type="match status" value="1"/>
</dbReference>
<dbReference type="Proteomes" id="UP000199125">
    <property type="component" value="Unassembled WGS sequence"/>
</dbReference>
<evidence type="ECO:0000259" key="2">
    <source>
        <dbReference type="Pfam" id="PF13550"/>
    </source>
</evidence>
<dbReference type="CDD" id="cd19607">
    <property type="entry name" value="GTA_TIM-barrel-like"/>
    <property type="match status" value="1"/>
</dbReference>
<evidence type="ECO:0000313" key="4">
    <source>
        <dbReference type="EMBL" id="SEH59942.1"/>
    </source>
</evidence>
<gene>
    <name evidence="4" type="ORF">SAMN04488075_0284</name>
</gene>
<proteinExistence type="predicted"/>